<keyword evidence="12" id="KW-1185">Reference proteome</keyword>
<keyword evidence="2 9" id="KW-1139">Helical capsid protein</keyword>
<dbReference type="GO" id="GO:0019029">
    <property type="term" value="C:helical viral capsid"/>
    <property type="evidence" value="ECO:0007669"/>
    <property type="project" value="UniProtKB-UniRule"/>
</dbReference>
<keyword evidence="3 9" id="KW-0167">Capsid protein</keyword>
<dbReference type="InterPro" id="IPR004902">
    <property type="entry name" value="Rhabdo_ncap_2"/>
</dbReference>
<dbReference type="EMBL" id="MW039260">
    <property type="protein sequence ID" value="QPB73979.1"/>
    <property type="molecule type" value="Viral_cRNA"/>
</dbReference>
<dbReference type="GO" id="GO:0030430">
    <property type="term" value="C:host cell cytoplasm"/>
    <property type="evidence" value="ECO:0007669"/>
    <property type="project" value="UniProtKB-SubCell"/>
</dbReference>
<keyword evidence="5 9" id="KW-0694">RNA-binding</keyword>
<proteinExistence type="inferred from homology"/>
<dbReference type="RefSeq" id="YP_010798604.1">
    <property type="nucleotide sequence ID" value="NC_076501.1"/>
</dbReference>
<evidence type="ECO:0000256" key="2">
    <source>
        <dbReference type="ARBA" id="ARBA00022497"/>
    </source>
</evidence>
<dbReference type="GO" id="GO:1990904">
    <property type="term" value="C:ribonucleoprotein complex"/>
    <property type="evidence" value="ECO:0007669"/>
    <property type="project" value="UniProtKB-UniRule"/>
</dbReference>
<feature type="compositionally biased region" description="Acidic residues" evidence="10">
    <location>
        <begin position="464"/>
        <end position="473"/>
    </location>
</feature>
<keyword evidence="6 9" id="KW-0543">Viral nucleoprotein</keyword>
<protein>
    <recommendedName>
        <fullName evidence="1 9">Nucleoprotein</fullName>
        <shortName evidence="9">NP</shortName>
        <shortName evidence="9">Protein N</shortName>
    </recommendedName>
    <alternativeName>
        <fullName evidence="8 9">Nucleocapsid protein</fullName>
    </alternativeName>
</protein>
<dbReference type="KEGG" id="vg:80536851"/>
<name>A0A7U3NUQ9_9RHAB</name>
<comment type="subunit">
    <text evidence="9">Homomultimerizes to form the nucleocapsid. Binds to viral genomic RNA.</text>
</comment>
<dbReference type="GO" id="GO:0019013">
    <property type="term" value="C:viral nucleocapsid"/>
    <property type="evidence" value="ECO:0007669"/>
    <property type="project" value="UniProtKB-UniRule"/>
</dbReference>
<evidence type="ECO:0000256" key="6">
    <source>
        <dbReference type="ARBA" id="ARBA00023086"/>
    </source>
</evidence>
<evidence type="ECO:0000256" key="1">
    <source>
        <dbReference type="ARBA" id="ARBA00014389"/>
    </source>
</evidence>
<dbReference type="Proteomes" id="UP000679096">
    <property type="component" value="Segment"/>
</dbReference>
<evidence type="ECO:0000256" key="8">
    <source>
        <dbReference type="ARBA" id="ARBA00033344"/>
    </source>
</evidence>
<evidence type="ECO:0000313" key="12">
    <source>
        <dbReference type="Proteomes" id="UP000679096"/>
    </source>
</evidence>
<evidence type="ECO:0000256" key="10">
    <source>
        <dbReference type="SAM" id="MobiDB-lite"/>
    </source>
</evidence>
<evidence type="ECO:0000256" key="5">
    <source>
        <dbReference type="ARBA" id="ARBA00022884"/>
    </source>
</evidence>
<feature type="region of interest" description="Disordered" evidence="10">
    <location>
        <begin position="449"/>
        <end position="473"/>
    </location>
</feature>
<evidence type="ECO:0000256" key="9">
    <source>
        <dbReference type="RuleBase" id="RU369108"/>
    </source>
</evidence>
<comment type="similarity">
    <text evidence="9">Belongs to the nucleorhabdovirus nucleocapsid protein family.</text>
</comment>
<comment type="function">
    <text evidence="9">Encapsidates the genome, protecting it from nucleases. The encapsidated genomic RNA is termed the nucleocapsid (NC) and serves as template for viral transcription and replication.</text>
</comment>
<evidence type="ECO:0000256" key="7">
    <source>
        <dbReference type="ARBA" id="ARBA00023274"/>
    </source>
</evidence>
<evidence type="ECO:0000313" key="11">
    <source>
        <dbReference type="EMBL" id="QPB73979.1"/>
    </source>
</evidence>
<accession>A0A7U3NUQ9</accession>
<dbReference type="Pfam" id="PF03216">
    <property type="entry name" value="Rhabdo_ncap_2"/>
    <property type="match status" value="1"/>
</dbReference>
<evidence type="ECO:0000256" key="4">
    <source>
        <dbReference type="ARBA" id="ARBA00022844"/>
    </source>
</evidence>
<reference evidence="11" key="2">
    <citation type="submission" date="2020-09" db="EMBL/GenBank/DDBJ databases">
        <authorList>
            <person name="Kaefer S."/>
            <person name="Paraskevopoulou S."/>
            <person name="Zirkel F."/>
            <person name="Wieseke N."/>
            <person name="Donath A."/>
            <person name="Petersen M."/>
            <person name="Jones T.C."/>
            <person name="Liu S."/>
            <person name="Zhou X."/>
            <person name="Middendorf M."/>
            <person name="Junglen S."/>
            <person name="Misof B."/>
            <person name="Drosten C."/>
        </authorList>
    </citation>
    <scope>NUCLEOTIDE SEQUENCE</scope>
    <source>
        <strain evidence="11">OKIAV24</strain>
    </source>
</reference>
<keyword evidence="7 9" id="KW-0687">Ribonucleoprotein</keyword>
<evidence type="ECO:0000256" key="3">
    <source>
        <dbReference type="ARBA" id="ARBA00022561"/>
    </source>
</evidence>
<sequence>MDLNSHFSRKLELMDDTTFTKSGIDKDWDETVFEAKYENLKVKYYGEDLASQITTAKIFLNWYVGGDLGPSFDLTSLMIKTLGFFSLSDKSSLLSSLKPKSLDTSLPLSFSTGIAGKIEKLNLSKHTSEATYFASSGHTILSVSPGGILPGMASNTDASTSTTTTTVATVQEFYEYCWNILDSTPPSQEMDTRKSSSEMVLIILNYLGYLSLITSRYAVKTQQSVTNYYSRAATRNFNNISGTTMSITTPPPHSKSIQSILQTFTKGSSAFSMYLIMEIKMFKTSLNMEEDTIINILTAGNLLHFKFNGMLLINAASKLCLLAKLTLKGLLDTCAFSSFENSLTRLIDVSNNFISSVKAKEQISFPWCRLIDDKYMTRLSADPNKPLLDLWLTAISELDNNPDVWSLYPWNGTVPQNKFFKIWVDNLRKTIEPKSFVPLTQKAKSYLEPGPGMVLGDPSTSLSNDDEEYSREI</sequence>
<dbReference type="GeneID" id="80536851"/>
<keyword evidence="9" id="KW-1035">Host cytoplasm</keyword>
<dbReference type="GO" id="GO:0003723">
    <property type="term" value="F:RNA binding"/>
    <property type="evidence" value="ECO:0007669"/>
    <property type="project" value="UniProtKB-UniRule"/>
</dbReference>
<keyword evidence="4 9" id="KW-0946">Virion</keyword>
<comment type="subcellular location">
    <subcellularLocation>
        <location evidence="9">Virion</location>
    </subcellularLocation>
    <subcellularLocation>
        <location evidence="9">Host cytoplasm</location>
    </subcellularLocation>
</comment>
<reference evidence="11" key="1">
    <citation type="journal article" date="2019" name="PLoS Pathog.">
        <title>Re-assessing the diversity of negative strand RNA viruses in insects.</title>
        <authorList>
            <person name="Kafer S."/>
            <person name="Paraskevopoulou S."/>
            <person name="Zirkel F."/>
            <person name="Wieseke N."/>
            <person name="Donath A."/>
            <person name="Petersen M."/>
            <person name="Jones T.C."/>
            <person name="Liu S."/>
            <person name="Zhou X."/>
            <person name="Middendorf M."/>
            <person name="Junglen S."/>
            <person name="Misof B."/>
            <person name="Drosten C."/>
        </authorList>
    </citation>
    <scope>NUCLEOTIDE SEQUENCE</scope>
    <source>
        <strain evidence="11">OKIAV24</strain>
    </source>
</reference>
<organism evidence="11 12">
    <name type="scientific">hymenopteran rhabdo-related virus 24</name>
    <dbReference type="NCBI Taxonomy" id="2847805"/>
    <lineage>
        <taxon>Viruses</taxon>
        <taxon>Riboviria</taxon>
        <taxon>Orthornavirae</taxon>
        <taxon>Negarnaviricota</taxon>
        <taxon>Haploviricotina</taxon>
        <taxon>Monjiviricetes</taxon>
        <taxon>Mononegavirales</taxon>
        <taxon>Rhabdoviridae</taxon>
        <taxon>Deltarhabdovirinae</taxon>
        <taxon>Betahymrhavirus</taxon>
        <taxon>Betahymrhavirus heterodontonyx</taxon>
    </lineage>
</organism>